<name>A0A8D8MBZ7_9HEMI</name>
<sequence>MAFVLLVFFCKQKTAYEIHKDSSKAGYVKIIKGGAGNRNVTNHVKANTIVLTMSMTIKATNGRKSLKVSNQDPVKMKTLTQIEINPELLILKPITNHVKANMIQTVMSMIIKATSVIKNLKT</sequence>
<evidence type="ECO:0000256" key="1">
    <source>
        <dbReference type="SAM" id="SignalP"/>
    </source>
</evidence>
<reference evidence="2" key="1">
    <citation type="submission" date="2021-05" db="EMBL/GenBank/DDBJ databases">
        <authorList>
            <person name="Alioto T."/>
            <person name="Alioto T."/>
            <person name="Gomez Garrido J."/>
        </authorList>
    </citation>
    <scope>NUCLEOTIDE SEQUENCE</scope>
</reference>
<dbReference type="EMBL" id="HBUF01050617">
    <property type="protein sequence ID" value="CAG6621627.1"/>
    <property type="molecule type" value="Transcribed_RNA"/>
</dbReference>
<dbReference type="EMBL" id="HBUF01050616">
    <property type="protein sequence ID" value="CAG6621622.1"/>
    <property type="molecule type" value="Transcribed_RNA"/>
</dbReference>
<dbReference type="AlphaFoldDB" id="A0A8D8MBZ7"/>
<accession>A0A8D8MBZ7</accession>
<evidence type="ECO:0000313" key="2">
    <source>
        <dbReference type="EMBL" id="CAG6621627.1"/>
    </source>
</evidence>
<organism evidence="2">
    <name type="scientific">Cacopsylla melanoneura</name>
    <dbReference type="NCBI Taxonomy" id="428564"/>
    <lineage>
        <taxon>Eukaryota</taxon>
        <taxon>Metazoa</taxon>
        <taxon>Ecdysozoa</taxon>
        <taxon>Arthropoda</taxon>
        <taxon>Hexapoda</taxon>
        <taxon>Insecta</taxon>
        <taxon>Pterygota</taxon>
        <taxon>Neoptera</taxon>
        <taxon>Paraneoptera</taxon>
        <taxon>Hemiptera</taxon>
        <taxon>Sternorrhyncha</taxon>
        <taxon>Psylloidea</taxon>
        <taxon>Psyllidae</taxon>
        <taxon>Psyllinae</taxon>
        <taxon>Cacopsylla</taxon>
    </lineage>
</organism>
<keyword evidence="1" id="KW-0732">Signal</keyword>
<protein>
    <submittedName>
        <fullName evidence="2">Uncharacterized protein</fullName>
    </submittedName>
</protein>
<proteinExistence type="predicted"/>
<feature type="chain" id="PRO_5036261450" evidence="1">
    <location>
        <begin position="16"/>
        <end position="122"/>
    </location>
</feature>
<feature type="signal peptide" evidence="1">
    <location>
        <begin position="1"/>
        <end position="15"/>
    </location>
</feature>